<dbReference type="PATRIC" id="fig|1035195.3.peg.2079"/>
<dbReference type="PANTHER" id="PTHR43877">
    <property type="entry name" value="AMINOALKYLPHOSPHONATE N-ACETYLTRANSFERASE-RELATED-RELATED"/>
    <property type="match status" value="1"/>
</dbReference>
<dbReference type="InterPro" id="IPR016181">
    <property type="entry name" value="Acyl_CoA_acyltransferase"/>
</dbReference>
<dbReference type="eggNOG" id="COG0456">
    <property type="taxonomic scope" value="Bacteria"/>
</dbReference>
<keyword evidence="1 4" id="KW-0808">Transferase</keyword>
<dbReference type="HOGENOM" id="CLU_107134_1_0_11"/>
<feature type="domain" description="N-acetyltransferase" evidence="3">
    <location>
        <begin position="1"/>
        <end position="156"/>
    </location>
</feature>
<dbReference type="Proteomes" id="UP000010445">
    <property type="component" value="Unassembled WGS sequence"/>
</dbReference>
<dbReference type="PROSITE" id="PS51186">
    <property type="entry name" value="GNAT"/>
    <property type="match status" value="1"/>
</dbReference>
<comment type="caution">
    <text evidence="4">The sequence shown here is derived from an EMBL/GenBank/DDBJ whole genome shotgun (WGS) entry which is preliminary data.</text>
</comment>
<keyword evidence="2" id="KW-0012">Acyltransferase</keyword>
<keyword evidence="5" id="KW-1185">Reference proteome</keyword>
<dbReference type="GO" id="GO:0016747">
    <property type="term" value="F:acyltransferase activity, transferring groups other than amino-acyl groups"/>
    <property type="evidence" value="ECO:0007669"/>
    <property type="project" value="InterPro"/>
</dbReference>
<dbReference type="RefSeq" id="WP_006062135.1">
    <property type="nucleotide sequence ID" value="NZ_KB290823.1"/>
</dbReference>
<evidence type="ECO:0000313" key="4">
    <source>
        <dbReference type="EMBL" id="EKX88209.1"/>
    </source>
</evidence>
<dbReference type="Pfam" id="PF00583">
    <property type="entry name" value="Acetyltransf_1"/>
    <property type="match status" value="1"/>
</dbReference>
<dbReference type="InterPro" id="IPR050832">
    <property type="entry name" value="Bact_Acetyltransf"/>
</dbReference>
<accession>L1MB34</accession>
<evidence type="ECO:0000259" key="3">
    <source>
        <dbReference type="PROSITE" id="PS51186"/>
    </source>
</evidence>
<dbReference type="AlphaFoldDB" id="L1MB34"/>
<name>L1MB34_9CORY</name>
<protein>
    <submittedName>
        <fullName evidence="4">Acetyltransferase, GNAT family</fullName>
    </submittedName>
</protein>
<proteinExistence type="predicted"/>
<evidence type="ECO:0000256" key="2">
    <source>
        <dbReference type="ARBA" id="ARBA00023315"/>
    </source>
</evidence>
<evidence type="ECO:0000256" key="1">
    <source>
        <dbReference type="ARBA" id="ARBA00022679"/>
    </source>
</evidence>
<dbReference type="EMBL" id="AMEM01000039">
    <property type="protein sequence ID" value="EKX88209.1"/>
    <property type="molecule type" value="Genomic_DNA"/>
</dbReference>
<dbReference type="SUPFAM" id="SSF55729">
    <property type="entry name" value="Acyl-CoA N-acyltransferases (Nat)"/>
    <property type="match status" value="1"/>
</dbReference>
<reference evidence="4 5" key="1">
    <citation type="submission" date="2012-05" db="EMBL/GenBank/DDBJ databases">
        <authorList>
            <person name="Weinstock G."/>
            <person name="Sodergren E."/>
            <person name="Lobos E.A."/>
            <person name="Fulton L."/>
            <person name="Fulton R."/>
            <person name="Courtney L."/>
            <person name="Fronick C."/>
            <person name="O'Laughlin M."/>
            <person name="Godfrey J."/>
            <person name="Wilson R.M."/>
            <person name="Miner T."/>
            <person name="Farmer C."/>
            <person name="Delehaunty K."/>
            <person name="Cordes M."/>
            <person name="Minx P."/>
            <person name="Tomlinson C."/>
            <person name="Chen J."/>
            <person name="Wollam A."/>
            <person name="Pepin K.H."/>
            <person name="Bhonagiri V."/>
            <person name="Zhang X."/>
            <person name="Suruliraj S."/>
            <person name="Warren W."/>
            <person name="Mitreva M."/>
            <person name="Mardis E.R."/>
            <person name="Wilson R.K."/>
        </authorList>
    </citation>
    <scope>NUCLEOTIDE SEQUENCE [LARGE SCALE GENOMIC DNA]</scope>
    <source>
        <strain evidence="4 5">F0235</strain>
    </source>
</reference>
<sequence>MRELRADDRDLLLEATLRNVNWVEERFTRDDVLTNPYFRHYYDPWQESDFGYVAENSNGRAIGVVWLRFFTADDPGFGFVDEATPELSIWVAEGERGQGIGGQLLDAAIRAARSKGLRRISLSVEEGNPARRLYERAGFTWAGSGFDTGTLVLELA</sequence>
<organism evidence="4 5">
    <name type="scientific">Corynebacterium durum F0235</name>
    <dbReference type="NCBI Taxonomy" id="1035195"/>
    <lineage>
        <taxon>Bacteria</taxon>
        <taxon>Bacillati</taxon>
        <taxon>Actinomycetota</taxon>
        <taxon>Actinomycetes</taxon>
        <taxon>Mycobacteriales</taxon>
        <taxon>Corynebacteriaceae</taxon>
        <taxon>Corynebacterium</taxon>
    </lineage>
</organism>
<dbReference type="Gene3D" id="3.40.630.30">
    <property type="match status" value="1"/>
</dbReference>
<gene>
    <name evidence="4" type="ORF">HMPREF9997_02325</name>
</gene>
<dbReference type="OrthoDB" id="4553064at2"/>
<evidence type="ECO:0000313" key="5">
    <source>
        <dbReference type="Proteomes" id="UP000010445"/>
    </source>
</evidence>
<dbReference type="InterPro" id="IPR000182">
    <property type="entry name" value="GNAT_dom"/>
</dbReference>
<dbReference type="CDD" id="cd04301">
    <property type="entry name" value="NAT_SF"/>
    <property type="match status" value="1"/>
</dbReference>